<keyword evidence="2" id="KW-1185">Reference proteome</keyword>
<accession>A0ACC3CWE3</accession>
<reference evidence="1" key="1">
    <citation type="submission" date="2024-09" db="EMBL/GenBank/DDBJ databases">
        <title>Black Yeasts Isolated from many extreme environments.</title>
        <authorList>
            <person name="Coleine C."/>
            <person name="Stajich J.E."/>
            <person name="Selbmann L."/>
        </authorList>
    </citation>
    <scope>NUCLEOTIDE SEQUENCE</scope>
    <source>
        <strain evidence="1">CCFEE 5737</strain>
    </source>
</reference>
<protein>
    <submittedName>
        <fullName evidence="1">Uncharacterized protein</fullName>
    </submittedName>
</protein>
<evidence type="ECO:0000313" key="1">
    <source>
        <dbReference type="EMBL" id="KAK3045705.1"/>
    </source>
</evidence>
<dbReference type="EMBL" id="JAWDJW010010564">
    <property type="protein sequence ID" value="KAK3045705.1"/>
    <property type="molecule type" value="Genomic_DNA"/>
</dbReference>
<comment type="caution">
    <text evidence="1">The sequence shown here is derived from an EMBL/GenBank/DDBJ whole genome shotgun (WGS) entry which is preliminary data.</text>
</comment>
<evidence type="ECO:0000313" key="2">
    <source>
        <dbReference type="Proteomes" id="UP001186974"/>
    </source>
</evidence>
<organism evidence="1 2">
    <name type="scientific">Coniosporium uncinatum</name>
    <dbReference type="NCBI Taxonomy" id="93489"/>
    <lineage>
        <taxon>Eukaryota</taxon>
        <taxon>Fungi</taxon>
        <taxon>Dikarya</taxon>
        <taxon>Ascomycota</taxon>
        <taxon>Pezizomycotina</taxon>
        <taxon>Dothideomycetes</taxon>
        <taxon>Dothideomycetes incertae sedis</taxon>
        <taxon>Coniosporium</taxon>
    </lineage>
</organism>
<sequence length="227" mass="25163">MSTSVKKPPSSGTADRGPSPTKSRTPTRTSTPATAAPNGTNRSRSTRGANVTGAPISARAAVKKHGASTLSNNDSGTSLDHTAELDARAESAAIVEDLKERLQSAEEASEGYRKQLEVMQSRMDDALKEQGTLEERLHEEEERMEGVENDKQEAVRQQRELERIYEAERAASMKEKENMQTREEELLTIIQRFKDSLAQKDRRPGTDEEGRLSRNCKIVLHDGKILC</sequence>
<dbReference type="Proteomes" id="UP001186974">
    <property type="component" value="Unassembled WGS sequence"/>
</dbReference>
<name>A0ACC3CWE3_9PEZI</name>
<proteinExistence type="predicted"/>
<gene>
    <name evidence="1" type="ORF">LTS18_013619</name>
</gene>